<keyword evidence="11" id="KW-1185">Reference proteome</keyword>
<dbReference type="EMBL" id="BLRZ01000006">
    <property type="protein sequence ID" value="GFP29305.1"/>
    <property type="molecule type" value="Genomic_DNA"/>
</dbReference>
<sequence>MNQNQDNTQLENSQYFQDFVGDGHLMINYQEFDQSFVDRLVEKLRALYEPDLFSHSYQTMAFAERMAEKYGVDQGRTKVASLLHDYGRVFPPQDLVALVQEKKIPCTEFELETSDLLHALAGPELIRENFGIWDPQVLSAVRKHTVGSIQMFPLDHIVYISDKVELYRSYPGVDILRRTALEDLNEAFKLCYKQSLIYVLTEGKPLHPDSCKIWNQMLQHLQNFSSSYSG</sequence>
<dbReference type="InterPro" id="IPR003607">
    <property type="entry name" value="HD/PDEase_dom"/>
</dbReference>
<comment type="caution">
    <text evidence="9">The sequence shown here is derived from an EMBL/GenBank/DDBJ whole genome shotgun (WGS) entry which is preliminary data.</text>
</comment>
<dbReference type="AlphaFoldDB" id="A0A6V8Q2G9"/>
<dbReference type="Gene3D" id="1.10.3210.10">
    <property type="entry name" value="Hypothetical protein af1432"/>
    <property type="match status" value="1"/>
</dbReference>
<dbReference type="GO" id="GO:0046872">
    <property type="term" value="F:metal ion binding"/>
    <property type="evidence" value="ECO:0007669"/>
    <property type="project" value="UniProtKB-KW"/>
</dbReference>
<dbReference type="RefSeq" id="WP_176235485.1">
    <property type="nucleotide sequence ID" value="NZ_BLRZ01000006.1"/>
</dbReference>
<accession>A0A6V8Q2G9</accession>
<dbReference type="NCBIfam" id="TIGR00488">
    <property type="entry name" value="bis(5'-nucleosyl)-tetraphosphatase (symmetrical) YqeK"/>
    <property type="match status" value="1"/>
</dbReference>
<evidence type="ECO:0000256" key="5">
    <source>
        <dbReference type="ARBA" id="ARBA00023004"/>
    </source>
</evidence>
<evidence type="ECO:0000313" key="9">
    <source>
        <dbReference type="EMBL" id="GFP38959.1"/>
    </source>
</evidence>
<dbReference type="SMART" id="SM00471">
    <property type="entry name" value="HDc"/>
    <property type="match status" value="1"/>
</dbReference>
<keyword evidence="3" id="KW-0547">Nucleotide-binding</keyword>
<protein>
    <recommendedName>
        <fullName evidence="1">bis(5'-nucleosyl)-tetraphosphatase (symmetrical)</fullName>
        <ecNumber evidence="1">3.6.1.41</ecNumber>
    </recommendedName>
</protein>
<evidence type="ECO:0000259" key="7">
    <source>
        <dbReference type="SMART" id="SM00471"/>
    </source>
</evidence>
<dbReference type="Pfam" id="PF01966">
    <property type="entry name" value="HD"/>
    <property type="match status" value="1"/>
</dbReference>
<keyword evidence="5" id="KW-0408">Iron</keyword>
<dbReference type="SUPFAM" id="SSF109604">
    <property type="entry name" value="HD-domain/PDEase-like"/>
    <property type="match status" value="1"/>
</dbReference>
<evidence type="ECO:0000313" key="8">
    <source>
        <dbReference type="EMBL" id="GFP29305.1"/>
    </source>
</evidence>
<dbReference type="Proteomes" id="UP000569018">
    <property type="component" value="Unassembled WGS sequence"/>
</dbReference>
<dbReference type="PANTHER" id="PTHR35795">
    <property type="entry name" value="SLR1885 PROTEIN"/>
    <property type="match status" value="1"/>
</dbReference>
<dbReference type="CDD" id="cd00077">
    <property type="entry name" value="HDc"/>
    <property type="match status" value="1"/>
</dbReference>
<keyword evidence="2" id="KW-0479">Metal-binding</keyword>
<name>A0A6V8Q2G9_9ACTN</name>
<reference evidence="10 11" key="1">
    <citation type="journal article" date="2020" name="Front. Microbiol.">
        <title>Single-cell genomics of novel Actinobacteria with the Wood-Ljungdahl pathway discovered in a serpentinizing system.</title>
        <authorList>
            <person name="Merino N."/>
            <person name="Kawai M."/>
            <person name="Boyd E.S."/>
            <person name="Colman D.R."/>
            <person name="McGlynn S.E."/>
            <person name="Nealson K.H."/>
            <person name="Kurokawa K."/>
            <person name="Hongoh Y."/>
        </authorList>
    </citation>
    <scope>NUCLEOTIDE SEQUENCE [LARGE SCALE GENOMIC DNA]</scope>
    <source>
        <strain evidence="8 11">S34</strain>
        <strain evidence="9 10">S47</strain>
    </source>
</reference>
<evidence type="ECO:0000256" key="1">
    <source>
        <dbReference type="ARBA" id="ARBA00012506"/>
    </source>
</evidence>
<dbReference type="InterPro" id="IPR051094">
    <property type="entry name" value="Diverse_Catalytic_Enzymes"/>
</dbReference>
<dbReference type="PANTHER" id="PTHR35795:SF1">
    <property type="entry name" value="BIS(5'-NUCLEOSYL)-TETRAPHOSPHATASE, SYMMETRICAL"/>
    <property type="match status" value="1"/>
</dbReference>
<evidence type="ECO:0000256" key="4">
    <source>
        <dbReference type="ARBA" id="ARBA00022801"/>
    </source>
</evidence>
<dbReference type="GO" id="GO:0000166">
    <property type="term" value="F:nucleotide binding"/>
    <property type="evidence" value="ECO:0007669"/>
    <property type="project" value="UniProtKB-KW"/>
</dbReference>
<evidence type="ECO:0000313" key="11">
    <source>
        <dbReference type="Proteomes" id="UP000588083"/>
    </source>
</evidence>
<evidence type="ECO:0000256" key="6">
    <source>
        <dbReference type="ARBA" id="ARBA00049417"/>
    </source>
</evidence>
<organism evidence="9 10">
    <name type="scientific">Candidatus Hakubella thermalkaliphila</name>
    <dbReference type="NCBI Taxonomy" id="2754717"/>
    <lineage>
        <taxon>Bacteria</taxon>
        <taxon>Bacillati</taxon>
        <taxon>Actinomycetota</taxon>
        <taxon>Actinomycetota incertae sedis</taxon>
        <taxon>Candidatus Hakubellales</taxon>
        <taxon>Candidatus Hakubellaceae</taxon>
        <taxon>Candidatus Hakubella</taxon>
    </lineage>
</organism>
<evidence type="ECO:0000256" key="3">
    <source>
        <dbReference type="ARBA" id="ARBA00022741"/>
    </source>
</evidence>
<comment type="catalytic activity">
    <reaction evidence="6">
        <text>P(1),P(4)-bis(5'-adenosyl) tetraphosphate + H2O = 2 ADP + 2 H(+)</text>
        <dbReference type="Rhea" id="RHEA:24252"/>
        <dbReference type="ChEBI" id="CHEBI:15377"/>
        <dbReference type="ChEBI" id="CHEBI:15378"/>
        <dbReference type="ChEBI" id="CHEBI:58141"/>
        <dbReference type="ChEBI" id="CHEBI:456216"/>
        <dbReference type="EC" id="3.6.1.41"/>
    </reaction>
</comment>
<dbReference type="EC" id="3.6.1.41" evidence="1"/>
<dbReference type="Proteomes" id="UP000588083">
    <property type="component" value="Unassembled WGS sequence"/>
</dbReference>
<dbReference type="GO" id="GO:0008803">
    <property type="term" value="F:bis(5'-nucleosyl)-tetraphosphatase (symmetrical) activity"/>
    <property type="evidence" value="ECO:0007669"/>
    <property type="project" value="UniProtKB-EC"/>
</dbReference>
<dbReference type="InterPro" id="IPR006674">
    <property type="entry name" value="HD_domain"/>
</dbReference>
<dbReference type="InterPro" id="IPR005249">
    <property type="entry name" value="YqeK"/>
</dbReference>
<proteinExistence type="predicted"/>
<evidence type="ECO:0000313" key="10">
    <source>
        <dbReference type="Proteomes" id="UP000569018"/>
    </source>
</evidence>
<feature type="domain" description="HD/PDEase" evidence="7">
    <location>
        <begin position="48"/>
        <end position="176"/>
    </location>
</feature>
<keyword evidence="4" id="KW-0378">Hydrolase</keyword>
<evidence type="ECO:0000256" key="2">
    <source>
        <dbReference type="ARBA" id="ARBA00022723"/>
    </source>
</evidence>
<gene>
    <name evidence="8" type="ORF">HKBW3S34_00225</name>
    <name evidence="9" type="ORF">HKBW3S47_00659</name>
</gene>
<dbReference type="EMBL" id="BLSD01000024">
    <property type="protein sequence ID" value="GFP38959.1"/>
    <property type="molecule type" value="Genomic_DNA"/>
</dbReference>